<proteinExistence type="predicted"/>
<organism evidence="2">
    <name type="scientific">Siphoviridae sp. ctA4S13</name>
    <dbReference type="NCBI Taxonomy" id="2826179"/>
    <lineage>
        <taxon>Viruses</taxon>
        <taxon>Duplodnaviria</taxon>
        <taxon>Heunggongvirae</taxon>
        <taxon>Uroviricota</taxon>
        <taxon>Caudoviricetes</taxon>
    </lineage>
</organism>
<evidence type="ECO:0000259" key="1">
    <source>
        <dbReference type="Pfam" id="PF20647"/>
    </source>
</evidence>
<dbReference type="EMBL" id="BK014961">
    <property type="protein sequence ID" value="DAD84557.1"/>
    <property type="molecule type" value="Genomic_DNA"/>
</dbReference>
<sequence length="166" mass="18528">MRKGIVFCVTAVLLVCSLCLNWLLCCENGKGRIETDTTRVTVVDTVPYVKPVARDSVVVRNVTKKLPIVHDTVHPICIDSADVNIPITQKQYCDSTYTAWVSGYEPSLDSIRVYKKREVVTVSKIIKEPHNRFVISLNIGYGLTPYNGLQPYIGVGVGYKLFSFGK</sequence>
<feature type="domain" description="DUF6808" evidence="1">
    <location>
        <begin position="79"/>
        <end position="162"/>
    </location>
</feature>
<reference evidence="2" key="1">
    <citation type="journal article" date="2021" name="Proc. Natl. Acad. Sci. U.S.A.">
        <title>A Catalog of Tens of Thousands of Viruses from Human Metagenomes Reveals Hidden Associations with Chronic Diseases.</title>
        <authorList>
            <person name="Tisza M.J."/>
            <person name="Buck C.B."/>
        </authorList>
    </citation>
    <scope>NUCLEOTIDE SEQUENCE</scope>
    <source>
        <strain evidence="2">CtA4S13</strain>
    </source>
</reference>
<evidence type="ECO:0000313" key="2">
    <source>
        <dbReference type="EMBL" id="DAD84557.1"/>
    </source>
</evidence>
<dbReference type="Pfam" id="PF20647">
    <property type="entry name" value="DUF6808"/>
    <property type="match status" value="1"/>
</dbReference>
<name>A0A8S5MQA8_9CAUD</name>
<protein>
    <recommendedName>
        <fullName evidence="1">DUF6808 domain-containing protein</fullName>
    </recommendedName>
</protein>
<accession>A0A8S5MQA8</accession>
<dbReference type="InterPro" id="IPR049214">
    <property type="entry name" value="DUF6808"/>
</dbReference>